<feature type="binding site" evidence="2">
    <location>
        <position position="93"/>
    </location>
    <ligand>
        <name>Mg(2+)</name>
        <dbReference type="ChEBI" id="CHEBI:18420"/>
    </ligand>
</feature>
<evidence type="ECO:0000313" key="3">
    <source>
        <dbReference type="EMBL" id="CUU39058.1"/>
    </source>
</evidence>
<keyword evidence="2" id="KW-0963">Cytoplasm</keyword>
<keyword evidence="2" id="KW-0547">Nucleotide-binding</keyword>
<dbReference type="PANTHER" id="PTHR43210:SF5">
    <property type="entry name" value="DETHIOBIOTIN SYNTHETASE"/>
    <property type="match status" value="1"/>
</dbReference>
<comment type="similarity">
    <text evidence="2">Belongs to the dethiobiotin synthetase family.</text>
</comment>
<keyword evidence="2" id="KW-0479">Metal-binding</keyword>
<dbReference type="GO" id="GO:0005524">
    <property type="term" value="F:ATP binding"/>
    <property type="evidence" value="ECO:0007669"/>
    <property type="project" value="UniProtKB-UniRule"/>
</dbReference>
<gene>
    <name evidence="2" type="primary">bioD</name>
    <name evidence="3" type="ORF">BN2458_PEG0171</name>
</gene>
<dbReference type="GO" id="GO:0004141">
    <property type="term" value="F:dethiobiotin synthase activity"/>
    <property type="evidence" value="ECO:0007669"/>
    <property type="project" value="UniProtKB-UniRule"/>
</dbReference>
<comment type="subcellular location">
    <subcellularLocation>
        <location evidence="2">Cytoplasm</location>
    </subcellularLocation>
</comment>
<dbReference type="PATRIC" id="fig|76936.10.peg.166"/>
<comment type="subunit">
    <text evidence="2">Homodimer.</text>
</comment>
<dbReference type="InterPro" id="IPR027417">
    <property type="entry name" value="P-loop_NTPase"/>
</dbReference>
<sequence>MQIYVLGVHTDTGKTHFSAAFCKAFSYDYFKLIQAGVPTDSDFVKTLSPTTHIFESGIFLQTPASPHLGKKIEHLHYKAFDIALPQSKNLLIETAGGLFTPIDETYTMVDYVQRFKHPCFLVAKYYLGVINHILLSLEALKQRQIPILALLLMGEEDISIDEFITSYTGARIFHLPFFTPQDFEAKTQLLKTQMQELMQNLSFL</sequence>
<dbReference type="RefSeq" id="WP_034326665.1">
    <property type="nucleotide sequence ID" value="NZ_CAJTQN010000011.1"/>
</dbReference>
<accession>A0A099UB78</accession>
<dbReference type="Proteomes" id="UP000064525">
    <property type="component" value="Chromosome I"/>
</dbReference>
<keyword evidence="2" id="KW-0460">Magnesium</keyword>
<dbReference type="AlphaFoldDB" id="A0A099UB78"/>
<dbReference type="GO" id="GO:0000287">
    <property type="term" value="F:magnesium ion binding"/>
    <property type="evidence" value="ECO:0007669"/>
    <property type="project" value="UniProtKB-UniRule"/>
</dbReference>
<feature type="binding site" evidence="2">
    <location>
        <begin position="93"/>
        <end position="96"/>
    </location>
    <ligand>
        <name>ATP</name>
        <dbReference type="ChEBI" id="CHEBI:30616"/>
    </ligand>
</feature>
<dbReference type="SUPFAM" id="SSF52540">
    <property type="entry name" value="P-loop containing nucleoside triphosphate hydrolases"/>
    <property type="match status" value="1"/>
</dbReference>
<dbReference type="GeneID" id="78150520"/>
<dbReference type="PANTHER" id="PTHR43210">
    <property type="entry name" value="DETHIOBIOTIN SYNTHETASE"/>
    <property type="match status" value="1"/>
</dbReference>
<keyword evidence="2 3" id="KW-0436">Ligase</keyword>
<reference evidence="4" key="1">
    <citation type="submission" date="2015-11" db="EMBL/GenBank/DDBJ databases">
        <authorList>
            <person name="Anvar S.Y."/>
        </authorList>
    </citation>
    <scope>NUCLEOTIDE SEQUENCE [LARGE SCALE GENOMIC DNA]</scope>
</reference>
<dbReference type="CDD" id="cd03109">
    <property type="entry name" value="DTBS"/>
    <property type="match status" value="1"/>
</dbReference>
<dbReference type="GO" id="GO:0005829">
    <property type="term" value="C:cytosol"/>
    <property type="evidence" value="ECO:0007669"/>
    <property type="project" value="TreeGrafter"/>
</dbReference>
<comment type="cofactor">
    <cofactor evidence="2">
        <name>Mg(2+)</name>
        <dbReference type="ChEBI" id="CHEBI:18420"/>
    </cofactor>
</comment>
<comment type="function">
    <text evidence="2">Catalyzes a mechanistically unusual reaction, the ATP-dependent insertion of CO2 between the N7 and N8 nitrogen atoms of 7,8-diaminopelargonic acid (DAPA, also called 7,8-diammoniononanoate) to form a ureido ring.</text>
</comment>
<dbReference type="Gene3D" id="3.40.50.300">
    <property type="entry name" value="P-loop containing nucleotide triphosphate hydrolases"/>
    <property type="match status" value="1"/>
</dbReference>
<feature type="active site" evidence="2">
    <location>
        <position position="31"/>
    </location>
</feature>
<dbReference type="UniPathway" id="UPA00078">
    <property type="reaction ID" value="UER00161"/>
</dbReference>
<evidence type="ECO:0000313" key="4">
    <source>
        <dbReference type="Proteomes" id="UP000064525"/>
    </source>
</evidence>
<evidence type="ECO:0000256" key="2">
    <source>
        <dbReference type="HAMAP-Rule" id="MF_00336"/>
    </source>
</evidence>
<keyword evidence="2" id="KW-0067">ATP-binding</keyword>
<feature type="binding site" evidence="2">
    <location>
        <position position="15"/>
    </location>
    <ligand>
        <name>Mg(2+)</name>
        <dbReference type="ChEBI" id="CHEBI:18420"/>
    </ligand>
</feature>
<dbReference type="EC" id="6.3.3.3" evidence="2"/>
<dbReference type="HAMAP" id="MF_00336">
    <property type="entry name" value="BioD"/>
    <property type="match status" value="1"/>
</dbReference>
<comment type="catalytic activity">
    <reaction evidence="2">
        <text>(7R,8S)-7,8-diammoniononanoate + CO2 + ATP = (4R,5S)-dethiobiotin + ADP + phosphate + 3 H(+)</text>
        <dbReference type="Rhea" id="RHEA:15805"/>
        <dbReference type="ChEBI" id="CHEBI:15378"/>
        <dbReference type="ChEBI" id="CHEBI:16526"/>
        <dbReference type="ChEBI" id="CHEBI:30616"/>
        <dbReference type="ChEBI" id="CHEBI:43474"/>
        <dbReference type="ChEBI" id="CHEBI:149469"/>
        <dbReference type="ChEBI" id="CHEBI:149473"/>
        <dbReference type="ChEBI" id="CHEBI:456216"/>
        <dbReference type="EC" id="6.3.3.3"/>
    </reaction>
</comment>
<evidence type="ECO:0000256" key="1">
    <source>
        <dbReference type="ARBA" id="ARBA00022756"/>
    </source>
</evidence>
<dbReference type="GO" id="GO:0009102">
    <property type="term" value="P:biotin biosynthetic process"/>
    <property type="evidence" value="ECO:0007669"/>
    <property type="project" value="UniProtKB-UniRule"/>
</dbReference>
<comment type="caution">
    <text evidence="2">Lacks conserved residue(s) required for the propagation of feature annotation.</text>
</comment>
<dbReference type="Pfam" id="PF13500">
    <property type="entry name" value="AAA_26"/>
    <property type="match status" value="1"/>
</dbReference>
<feature type="binding site" evidence="2">
    <location>
        <position position="40"/>
    </location>
    <ligand>
        <name>Mg(2+)</name>
        <dbReference type="ChEBI" id="CHEBI:18420"/>
    </ligand>
</feature>
<name>A0A099UB78_9HELI</name>
<comment type="pathway">
    <text evidence="2">Cofactor biosynthesis; biotin biosynthesis; biotin from 7,8-diaminononanoate: step 1/2.</text>
</comment>
<keyword evidence="1 2" id="KW-0093">Biotin biosynthesis</keyword>
<dbReference type="OrthoDB" id="9802097at2"/>
<feature type="binding site" evidence="2">
    <location>
        <position position="40"/>
    </location>
    <ligand>
        <name>ATP</name>
        <dbReference type="ChEBI" id="CHEBI:30616"/>
    </ligand>
</feature>
<dbReference type="EMBL" id="LN907858">
    <property type="protein sequence ID" value="CUU39058.1"/>
    <property type="molecule type" value="Genomic_DNA"/>
</dbReference>
<dbReference type="KEGG" id="hty:BN2458_PEG0171"/>
<dbReference type="InterPro" id="IPR004472">
    <property type="entry name" value="DTB_synth_BioD"/>
</dbReference>
<proteinExistence type="inferred from homology"/>
<organism evidence="3 4">
    <name type="scientific">Helicobacter typhlonius</name>
    <dbReference type="NCBI Taxonomy" id="76936"/>
    <lineage>
        <taxon>Bacteria</taxon>
        <taxon>Pseudomonadati</taxon>
        <taxon>Campylobacterota</taxon>
        <taxon>Epsilonproteobacteria</taxon>
        <taxon>Campylobacterales</taxon>
        <taxon>Helicobacteraceae</taxon>
        <taxon>Helicobacter</taxon>
    </lineage>
</organism>
<protein>
    <recommendedName>
        <fullName evidence="2">ATP-dependent dethiobiotin synthetase BioD</fullName>
        <ecNumber evidence="2">6.3.3.3</ecNumber>
    </recommendedName>
    <alternativeName>
        <fullName evidence="2">DTB synthetase</fullName>
        <shortName evidence="2">DTBS</shortName>
    </alternativeName>
    <alternativeName>
        <fullName evidence="2">Dethiobiotin synthase</fullName>
    </alternativeName>
</protein>